<dbReference type="InterPro" id="IPR004045">
    <property type="entry name" value="Glutathione_S-Trfase_N"/>
</dbReference>
<dbReference type="SUPFAM" id="SSF47616">
    <property type="entry name" value="GST C-terminal domain-like"/>
    <property type="match status" value="1"/>
</dbReference>
<evidence type="ECO:0000259" key="1">
    <source>
        <dbReference type="Pfam" id="PF04399"/>
    </source>
</evidence>
<accession>A0A6M4MEE3</accession>
<feature type="domain" description="GST N-terminal" evidence="2">
    <location>
        <begin position="4"/>
        <end position="73"/>
    </location>
</feature>
<dbReference type="PROSITE" id="PS00195">
    <property type="entry name" value="GLUTAREDOXIN_1"/>
    <property type="match status" value="1"/>
</dbReference>
<dbReference type="KEGG" id="apel:CA267_012660"/>
<keyword evidence="4" id="KW-1185">Reference proteome</keyword>
<evidence type="ECO:0000313" key="4">
    <source>
        <dbReference type="Proteomes" id="UP000219285"/>
    </source>
</evidence>
<sequence length="218" mass="24923">MLTLYQYLHCPYCVRADMVANYMDVEHKKVYLLNDDEETCFRLIDAKMVPILEFDDGSAMGESLDIAKKFEELGAAGKKMLPANEYERYTSALDAVYDDISALLYPRNIMIEQPEFNTQSAKDYFQKKKEKSLGMSFEDAMNNTDKHRKAVEEALGSMPVPPLPRQQMNQLGWNDVHLFPTLRNLTMVKDLAIPSELEQYIGNVASLTKVKLYTDVAV</sequence>
<dbReference type="InterPro" id="IPR011767">
    <property type="entry name" value="GLR_AS"/>
</dbReference>
<proteinExistence type="predicted"/>
<dbReference type="Pfam" id="PF04399">
    <property type="entry name" value="Glutaredoxin2_C"/>
    <property type="match status" value="1"/>
</dbReference>
<feature type="domain" description="Glutaredoxin 2 C-terminal" evidence="1">
    <location>
        <begin position="94"/>
        <end position="217"/>
    </location>
</feature>
<dbReference type="RefSeq" id="WP_075610390.1">
    <property type="nucleotide sequence ID" value="NZ_CP052766.1"/>
</dbReference>
<dbReference type="Gene3D" id="1.20.1050.10">
    <property type="match status" value="1"/>
</dbReference>
<evidence type="ECO:0000259" key="2">
    <source>
        <dbReference type="Pfam" id="PF13417"/>
    </source>
</evidence>
<organism evidence="3 4">
    <name type="scientific">Alteromonas pelagimontana</name>
    <dbReference type="NCBI Taxonomy" id="1858656"/>
    <lineage>
        <taxon>Bacteria</taxon>
        <taxon>Pseudomonadati</taxon>
        <taxon>Pseudomonadota</taxon>
        <taxon>Gammaproteobacteria</taxon>
        <taxon>Alteromonadales</taxon>
        <taxon>Alteromonadaceae</taxon>
        <taxon>Alteromonas/Salinimonas group</taxon>
        <taxon>Alteromonas</taxon>
    </lineage>
</organism>
<dbReference type="NCBIfam" id="NF007702">
    <property type="entry name" value="PRK10387.1"/>
    <property type="match status" value="1"/>
</dbReference>
<evidence type="ECO:0000313" key="3">
    <source>
        <dbReference type="EMBL" id="QJR81561.1"/>
    </source>
</evidence>
<gene>
    <name evidence="3" type="primary">grxB</name>
    <name evidence="3" type="ORF">CA267_012660</name>
</gene>
<dbReference type="SUPFAM" id="SSF52833">
    <property type="entry name" value="Thioredoxin-like"/>
    <property type="match status" value="1"/>
</dbReference>
<protein>
    <submittedName>
        <fullName evidence="3">Glutaredoxin 2</fullName>
    </submittedName>
</protein>
<reference evidence="4" key="1">
    <citation type="submission" date="2014-12" db="EMBL/GenBank/DDBJ databases">
        <title>Complete genome sequence of a multi-drug resistant Klebsiella pneumoniae.</title>
        <authorList>
            <person name="Hua X."/>
            <person name="Chen Q."/>
            <person name="Li X."/>
            <person name="Feng Y."/>
            <person name="Ruan Z."/>
            <person name="Yu Y."/>
        </authorList>
    </citation>
    <scope>NUCLEOTIDE SEQUENCE [LARGE SCALE GENOMIC DNA]</scope>
    <source>
        <strain evidence="4">5.12</strain>
    </source>
</reference>
<dbReference type="InterPro" id="IPR007494">
    <property type="entry name" value="Glutaredoxin2_C"/>
</dbReference>
<name>A0A6M4MEE3_9ALTE</name>
<dbReference type="Pfam" id="PF13417">
    <property type="entry name" value="GST_N_3"/>
    <property type="match status" value="1"/>
</dbReference>
<dbReference type="AlphaFoldDB" id="A0A6M4MEE3"/>
<dbReference type="InterPro" id="IPR036282">
    <property type="entry name" value="Glutathione-S-Trfase_C_sf"/>
</dbReference>
<dbReference type="Proteomes" id="UP000219285">
    <property type="component" value="Chromosome"/>
</dbReference>
<dbReference type="OrthoDB" id="5291571at2"/>
<dbReference type="InterPro" id="IPR036249">
    <property type="entry name" value="Thioredoxin-like_sf"/>
</dbReference>
<reference evidence="3 4" key="2">
    <citation type="submission" date="2020-04" db="EMBL/GenBank/DDBJ databases">
        <title>Complete genome sequence of Alteromonas pelagimontana 5.12T.</title>
        <authorList>
            <person name="Sinha R.K."/>
            <person name="Krishnan K.P."/>
            <person name="Kurian J.P."/>
        </authorList>
    </citation>
    <scope>NUCLEOTIDE SEQUENCE [LARGE SCALE GENOMIC DNA]</scope>
    <source>
        <strain evidence="3 4">5.12</strain>
    </source>
</reference>
<dbReference type="EMBL" id="CP052766">
    <property type="protein sequence ID" value="QJR81561.1"/>
    <property type="molecule type" value="Genomic_DNA"/>
</dbReference>
<dbReference type="Gene3D" id="3.40.30.10">
    <property type="entry name" value="Glutaredoxin"/>
    <property type="match status" value="1"/>
</dbReference>